<proteinExistence type="predicted"/>
<reference evidence="2" key="2">
    <citation type="submission" date="2020-09" db="EMBL/GenBank/DDBJ databases">
        <authorList>
            <person name="Sun Q."/>
            <person name="Ohkuma M."/>
        </authorList>
    </citation>
    <scope>NUCLEOTIDE SEQUENCE</scope>
    <source>
        <strain evidence="2">JCM 4646</strain>
    </source>
</reference>
<accession>A0A919FQ68</accession>
<keyword evidence="1" id="KW-0472">Membrane</keyword>
<gene>
    <name evidence="2" type="ORF">GCM10018781_29020</name>
</gene>
<dbReference type="EMBL" id="BNBO01000013">
    <property type="protein sequence ID" value="GHH69918.1"/>
    <property type="molecule type" value="Genomic_DNA"/>
</dbReference>
<comment type="caution">
    <text evidence="2">The sequence shown here is derived from an EMBL/GenBank/DDBJ whole genome shotgun (WGS) entry which is preliminary data.</text>
</comment>
<dbReference type="InterPro" id="IPR029058">
    <property type="entry name" value="AB_hydrolase_fold"/>
</dbReference>
<dbReference type="AlphaFoldDB" id="A0A919FQ68"/>
<sequence length="369" mass="37289">MLRPLLVVPLLAAAVCGVWLARGALLRWRDLRSAQTYELAGDQRPVLLRAAGAVLCAVCVTALAGPAADGLLGGRADGLPLEDARAATAPKQAAPPPGEADGAATPVPAVAAPAPVVSHFESIGHPAGGELLESAVAGRDGHPRKVRVWVPAEYAKDQNARFPVIVLPAATPRKTADAEVPDVFDGIASAVQTGRSRPFVVVAPEAPSGTERPCDLVAAAPQAVSDDAALRTAVAAAFRTVPAGPAGWGVLGVEGGAPCAAAAGLSRPDLYGAAAAVSGRYDTAALVRTGAEAAAADAPHLLLAAAKADAPGLDGLRKLQAALKAGTGQAARADVRTSEIVQDYTPALERLRLVRVAVQYLAETLAKPS</sequence>
<dbReference type="SUPFAM" id="SSF53474">
    <property type="entry name" value="alpha/beta-Hydrolases"/>
    <property type="match status" value="1"/>
</dbReference>
<feature type="transmembrane region" description="Helical" evidence="1">
    <location>
        <begin position="47"/>
        <end position="65"/>
    </location>
</feature>
<organism evidence="2 3">
    <name type="scientific">Kitasatospora indigofera</name>
    <dbReference type="NCBI Taxonomy" id="67307"/>
    <lineage>
        <taxon>Bacteria</taxon>
        <taxon>Bacillati</taxon>
        <taxon>Actinomycetota</taxon>
        <taxon>Actinomycetes</taxon>
        <taxon>Kitasatosporales</taxon>
        <taxon>Streptomycetaceae</taxon>
        <taxon>Kitasatospora</taxon>
    </lineage>
</organism>
<dbReference type="Proteomes" id="UP000617734">
    <property type="component" value="Unassembled WGS sequence"/>
</dbReference>
<keyword evidence="3" id="KW-1185">Reference proteome</keyword>
<name>A0A919FQ68_9ACTN</name>
<dbReference type="GeneID" id="95353349"/>
<evidence type="ECO:0000313" key="2">
    <source>
        <dbReference type="EMBL" id="GHH69918.1"/>
    </source>
</evidence>
<dbReference type="Gene3D" id="3.40.50.1820">
    <property type="entry name" value="alpha/beta hydrolase"/>
    <property type="match status" value="1"/>
</dbReference>
<reference evidence="2" key="1">
    <citation type="journal article" date="2014" name="Int. J. Syst. Evol. Microbiol.">
        <title>Complete genome sequence of Corynebacterium casei LMG S-19264T (=DSM 44701T), isolated from a smear-ripened cheese.</title>
        <authorList>
            <consortium name="US DOE Joint Genome Institute (JGI-PGF)"/>
            <person name="Walter F."/>
            <person name="Albersmeier A."/>
            <person name="Kalinowski J."/>
            <person name="Ruckert C."/>
        </authorList>
    </citation>
    <scope>NUCLEOTIDE SEQUENCE</scope>
    <source>
        <strain evidence="2">JCM 4646</strain>
    </source>
</reference>
<evidence type="ECO:0000313" key="3">
    <source>
        <dbReference type="Proteomes" id="UP000617734"/>
    </source>
</evidence>
<keyword evidence="1" id="KW-1133">Transmembrane helix</keyword>
<keyword evidence="1" id="KW-0812">Transmembrane</keyword>
<evidence type="ECO:0008006" key="4">
    <source>
        <dbReference type="Google" id="ProtNLM"/>
    </source>
</evidence>
<evidence type="ECO:0000256" key="1">
    <source>
        <dbReference type="SAM" id="Phobius"/>
    </source>
</evidence>
<dbReference type="RefSeq" id="WP_190211233.1">
    <property type="nucleotide sequence ID" value="NZ_BNBO01000013.1"/>
</dbReference>
<protein>
    <recommendedName>
        <fullName evidence="4">Esterase</fullName>
    </recommendedName>
</protein>